<evidence type="ECO:0000313" key="2">
    <source>
        <dbReference type="EMBL" id="AWS00668.1"/>
    </source>
</evidence>
<dbReference type="KEGG" id="mhk:DFR87_09675"/>
<dbReference type="Pfam" id="PF01850">
    <property type="entry name" value="PIN"/>
    <property type="match status" value="1"/>
</dbReference>
<keyword evidence="3" id="KW-1185">Reference proteome</keyword>
<feature type="domain" description="PIN" evidence="1">
    <location>
        <begin position="17"/>
        <end position="126"/>
    </location>
</feature>
<reference evidence="2 3" key="1">
    <citation type="submission" date="2018-05" db="EMBL/GenBank/DDBJ databases">
        <title>Complete Genome Sequences of Extremely Thermoacidophilic, Metal-Mobilizing Type-Strain Members of the Archaeal Family Sulfolobaceae: Acidianus brierleyi DSM-1651T, Acidianus sulfidivorans DSM-18786T, Metallosphaera hakonensis DSM-7519T, and Metallosphaera prunae DSM-10039T.</title>
        <authorList>
            <person name="Counts J.A."/>
            <person name="Kelly R.M."/>
        </authorList>
    </citation>
    <scope>NUCLEOTIDE SEQUENCE [LARGE SCALE GENOMIC DNA]</scope>
    <source>
        <strain evidence="2 3">HO1-1</strain>
    </source>
</reference>
<organism evidence="2 3">
    <name type="scientific">Metallosphaera hakonensis JCM 8857 = DSM 7519</name>
    <dbReference type="NCBI Taxonomy" id="1293036"/>
    <lineage>
        <taxon>Archaea</taxon>
        <taxon>Thermoproteota</taxon>
        <taxon>Thermoprotei</taxon>
        <taxon>Sulfolobales</taxon>
        <taxon>Sulfolobaceae</taxon>
        <taxon>Metallosphaera</taxon>
    </lineage>
</organism>
<dbReference type="Proteomes" id="UP000247586">
    <property type="component" value="Chromosome"/>
</dbReference>
<name>A0A2U9IXS4_9CREN</name>
<sequence length="134" mass="15277">MLSMGFGELTKNAEEVMLRIRRRELEGLVPSTVAFEFTVHWLRGRIPSLTSINEVRTFLQSYFEIVELNFEDFMESAKIKKEGDDILSIELKGRKLSIVDSTIIHTAKKMKAKIVTGDKDLTLVAKKMGIGTIW</sequence>
<dbReference type="InterPro" id="IPR002716">
    <property type="entry name" value="PIN_dom"/>
</dbReference>
<proteinExistence type="predicted"/>
<evidence type="ECO:0000259" key="1">
    <source>
        <dbReference type="Pfam" id="PF01850"/>
    </source>
</evidence>
<reference evidence="3" key="2">
    <citation type="submission" date="2020-03" db="EMBL/GenBank/DDBJ databases">
        <title>Complete Genome Sequences of Extremely Thermoacidophilic, Metal-Mobilizing Type-Strain Members of the Archaeal Family Sulfolobaceae: Acidianus brierleyi DSM-1651T, Acidianus sulfidivorans DSM-18786T, Metallosphaera hakonensis DSM-7519T, and Metallosphaera prunae DSM-10039T.</title>
        <authorList>
            <person name="Counts J.A."/>
            <person name="Kelly R.M."/>
        </authorList>
    </citation>
    <scope>NUCLEOTIDE SEQUENCE [LARGE SCALE GENOMIC DNA]</scope>
    <source>
        <strain evidence="3">HO1-1</strain>
    </source>
</reference>
<dbReference type="EMBL" id="CP029287">
    <property type="protein sequence ID" value="AWS00668.1"/>
    <property type="molecule type" value="Genomic_DNA"/>
</dbReference>
<dbReference type="Gene3D" id="3.40.50.1010">
    <property type="entry name" value="5'-nuclease"/>
    <property type="match status" value="1"/>
</dbReference>
<reference evidence="3" key="3">
    <citation type="submission" date="2020-03" db="EMBL/GenBank/DDBJ databases">
        <title>Sequencing and Assembly of Multiple Reported Metal-Biooxidizing Members of the Extremely Thermoacidophilic Archaeal Family Sulfolobaceae.</title>
        <authorList>
            <person name="Counts J.A."/>
            <person name="Kelly R.M."/>
        </authorList>
    </citation>
    <scope>NUCLEOTIDE SEQUENCE [LARGE SCALE GENOMIC DNA]</scope>
    <source>
        <strain evidence="3">HO1-1</strain>
    </source>
</reference>
<accession>A0A2U9IXS4</accession>
<gene>
    <name evidence="2" type="ORF">DFR87_09675</name>
</gene>
<dbReference type="InterPro" id="IPR029060">
    <property type="entry name" value="PIN-like_dom_sf"/>
</dbReference>
<dbReference type="OrthoDB" id="21378at2157"/>
<dbReference type="SUPFAM" id="SSF88723">
    <property type="entry name" value="PIN domain-like"/>
    <property type="match status" value="1"/>
</dbReference>
<dbReference type="AlphaFoldDB" id="A0A2U9IXS4"/>
<protein>
    <submittedName>
        <fullName evidence="2">PIN domain nuclease</fullName>
    </submittedName>
</protein>
<dbReference type="STRING" id="1293036.GCA_001315825_01994"/>
<evidence type="ECO:0000313" key="3">
    <source>
        <dbReference type="Proteomes" id="UP000247586"/>
    </source>
</evidence>